<dbReference type="SMART" id="SM00388">
    <property type="entry name" value="HisKA"/>
    <property type="match status" value="1"/>
</dbReference>
<dbReference type="InterPro" id="IPR050736">
    <property type="entry name" value="Sensor_HK_Regulatory"/>
</dbReference>
<dbReference type="PROSITE" id="PS50109">
    <property type="entry name" value="HIS_KIN"/>
    <property type="match status" value="1"/>
</dbReference>
<dbReference type="InterPro" id="IPR036890">
    <property type="entry name" value="HATPase_C_sf"/>
</dbReference>
<comment type="caution">
    <text evidence="10">The sequence shown here is derived from an EMBL/GenBank/DDBJ whole genome shotgun (WGS) entry which is preliminary data.</text>
</comment>
<feature type="transmembrane region" description="Helical" evidence="8">
    <location>
        <begin position="218"/>
        <end position="235"/>
    </location>
</feature>
<keyword evidence="11" id="KW-1185">Reference proteome</keyword>
<evidence type="ECO:0000313" key="10">
    <source>
        <dbReference type="EMBL" id="GMA93896.1"/>
    </source>
</evidence>
<evidence type="ECO:0000256" key="4">
    <source>
        <dbReference type="ARBA" id="ARBA00022553"/>
    </source>
</evidence>
<dbReference type="PANTHER" id="PTHR43711">
    <property type="entry name" value="TWO-COMPONENT HISTIDINE KINASE"/>
    <property type="match status" value="1"/>
</dbReference>
<feature type="transmembrane region" description="Helical" evidence="8">
    <location>
        <begin position="84"/>
        <end position="103"/>
    </location>
</feature>
<accession>A0ABQ6K002</accession>
<feature type="domain" description="Histidine kinase" evidence="9">
    <location>
        <begin position="358"/>
        <end position="581"/>
    </location>
</feature>
<keyword evidence="8" id="KW-0812">Transmembrane</keyword>
<comment type="subcellular location">
    <subcellularLocation>
        <location evidence="2">Cell membrane</location>
    </subcellularLocation>
</comment>
<evidence type="ECO:0000256" key="3">
    <source>
        <dbReference type="ARBA" id="ARBA00012438"/>
    </source>
</evidence>
<name>A0ABQ6K002_9MICO</name>
<dbReference type="PANTHER" id="PTHR43711:SF1">
    <property type="entry name" value="HISTIDINE KINASE 1"/>
    <property type="match status" value="1"/>
</dbReference>
<keyword evidence="8" id="KW-0472">Membrane</keyword>
<evidence type="ECO:0000256" key="1">
    <source>
        <dbReference type="ARBA" id="ARBA00000085"/>
    </source>
</evidence>
<organism evidence="10 11">
    <name type="scientific">Pseudolysinimonas kribbensis</name>
    <dbReference type="NCBI Taxonomy" id="433641"/>
    <lineage>
        <taxon>Bacteria</taxon>
        <taxon>Bacillati</taxon>
        <taxon>Actinomycetota</taxon>
        <taxon>Actinomycetes</taxon>
        <taxon>Micrococcales</taxon>
        <taxon>Microbacteriaceae</taxon>
        <taxon>Pseudolysinimonas</taxon>
    </lineage>
</organism>
<sequence length="588" mass="61695">MRTLAPIETFLSFRRRFAPVTRLDRAIRIAILLTIAANLVYLAALALPGDPAPDVIDTWMSDIAEGIPVAAFWLVAVRTRFVRAEVVLATAAVTFNFGADVYYGLAADADGYLASPSPADVGYLLYYPLMGAAFVVTVLRQSRKAGRAVVLDVALAVLGVASVLTVILGPVLGDAIGGKNALGDVIGALYPLFDLVLVAMIVGVAASPVLRVGPRAPFLVIGLLLFAGADIWYALMDRTGAYTAGTPLDIAWTAGVAFSAVWVVDIGRAPTVVPPLTRRGGFLPLPAFAVVAGLAVLLHATQAEVPLLALILAGLTVGLAAIPVMFRQANLARTLRLREEVVDRLVELDKAKSDMIATVNHEMRTPLTSISGYLELVLDGDGGELPPAATEMLRVAEGSANRLHVLLEDMLLLTRLEAASAHREAPAVRMDEIVRRAVESVRPLAASRQVRIDIESDRPVTVPGDASQLERAIGNLLDNAIKFTPASGSVRVVVDPAARVNGGPAVAVSVVDTGMGIPADDLPSLFDRFFRASNAREAAVQGSGLGLPIVRGIVQAHGGVVSAESALGEGTTLRITLPASPHPVAPAD</sequence>
<dbReference type="Pfam" id="PF02518">
    <property type="entry name" value="HATPase_c"/>
    <property type="match status" value="1"/>
</dbReference>
<keyword evidence="7" id="KW-0902">Two-component regulatory system</keyword>
<evidence type="ECO:0000256" key="8">
    <source>
        <dbReference type="SAM" id="Phobius"/>
    </source>
</evidence>
<keyword evidence="6" id="KW-0418">Kinase</keyword>
<evidence type="ECO:0000259" key="9">
    <source>
        <dbReference type="PROSITE" id="PS50109"/>
    </source>
</evidence>
<feature type="transmembrane region" description="Helical" evidence="8">
    <location>
        <begin position="123"/>
        <end position="139"/>
    </location>
</feature>
<keyword evidence="8" id="KW-1133">Transmembrane helix</keyword>
<evidence type="ECO:0000313" key="11">
    <source>
        <dbReference type="Proteomes" id="UP001157034"/>
    </source>
</evidence>
<dbReference type="Gene3D" id="3.30.565.10">
    <property type="entry name" value="Histidine kinase-like ATPase, C-terminal domain"/>
    <property type="match status" value="1"/>
</dbReference>
<feature type="transmembrane region" description="Helical" evidence="8">
    <location>
        <begin position="151"/>
        <end position="173"/>
    </location>
</feature>
<dbReference type="Pfam" id="PF00512">
    <property type="entry name" value="HisKA"/>
    <property type="match status" value="1"/>
</dbReference>
<dbReference type="InterPro" id="IPR036097">
    <property type="entry name" value="HisK_dim/P_sf"/>
</dbReference>
<dbReference type="RefSeq" id="WP_284252891.1">
    <property type="nucleotide sequence ID" value="NZ_BAAAQO010000003.1"/>
</dbReference>
<feature type="transmembrane region" description="Helical" evidence="8">
    <location>
        <begin position="307"/>
        <end position="326"/>
    </location>
</feature>
<proteinExistence type="predicted"/>
<feature type="transmembrane region" description="Helical" evidence="8">
    <location>
        <begin position="26"/>
        <end position="47"/>
    </location>
</feature>
<evidence type="ECO:0000256" key="2">
    <source>
        <dbReference type="ARBA" id="ARBA00004236"/>
    </source>
</evidence>
<dbReference type="Proteomes" id="UP001157034">
    <property type="component" value="Unassembled WGS sequence"/>
</dbReference>
<feature type="transmembrane region" description="Helical" evidence="8">
    <location>
        <begin position="59"/>
        <end position="77"/>
    </location>
</feature>
<keyword evidence="4" id="KW-0597">Phosphoprotein</keyword>
<dbReference type="InterPro" id="IPR004358">
    <property type="entry name" value="Sig_transdc_His_kin-like_C"/>
</dbReference>
<feature type="transmembrane region" description="Helical" evidence="8">
    <location>
        <begin position="250"/>
        <end position="269"/>
    </location>
</feature>
<comment type="catalytic activity">
    <reaction evidence="1">
        <text>ATP + protein L-histidine = ADP + protein N-phospho-L-histidine.</text>
        <dbReference type="EC" id="2.7.13.3"/>
    </reaction>
</comment>
<dbReference type="SUPFAM" id="SSF47384">
    <property type="entry name" value="Homodimeric domain of signal transducing histidine kinase"/>
    <property type="match status" value="1"/>
</dbReference>
<evidence type="ECO:0000256" key="6">
    <source>
        <dbReference type="ARBA" id="ARBA00022777"/>
    </source>
</evidence>
<gene>
    <name evidence="10" type="ORF">GCM10025881_07200</name>
</gene>
<feature type="transmembrane region" description="Helical" evidence="8">
    <location>
        <begin position="281"/>
        <end position="301"/>
    </location>
</feature>
<dbReference type="InterPro" id="IPR005467">
    <property type="entry name" value="His_kinase_dom"/>
</dbReference>
<dbReference type="InterPro" id="IPR003661">
    <property type="entry name" value="HisK_dim/P_dom"/>
</dbReference>
<evidence type="ECO:0000256" key="7">
    <source>
        <dbReference type="ARBA" id="ARBA00023012"/>
    </source>
</evidence>
<reference evidence="11" key="1">
    <citation type="journal article" date="2019" name="Int. J. Syst. Evol. Microbiol.">
        <title>The Global Catalogue of Microorganisms (GCM) 10K type strain sequencing project: providing services to taxonomists for standard genome sequencing and annotation.</title>
        <authorList>
            <consortium name="The Broad Institute Genomics Platform"/>
            <consortium name="The Broad Institute Genome Sequencing Center for Infectious Disease"/>
            <person name="Wu L."/>
            <person name="Ma J."/>
        </authorList>
    </citation>
    <scope>NUCLEOTIDE SEQUENCE [LARGE SCALE GENOMIC DNA]</scope>
    <source>
        <strain evidence="11">NBRC 108894</strain>
    </source>
</reference>
<evidence type="ECO:0000256" key="5">
    <source>
        <dbReference type="ARBA" id="ARBA00022679"/>
    </source>
</evidence>
<dbReference type="SMART" id="SM00387">
    <property type="entry name" value="HATPase_c"/>
    <property type="match status" value="1"/>
</dbReference>
<dbReference type="Gene3D" id="1.10.287.130">
    <property type="match status" value="1"/>
</dbReference>
<protein>
    <recommendedName>
        <fullName evidence="3">histidine kinase</fullName>
        <ecNumber evidence="3">2.7.13.3</ecNumber>
    </recommendedName>
</protein>
<dbReference type="CDD" id="cd00082">
    <property type="entry name" value="HisKA"/>
    <property type="match status" value="1"/>
</dbReference>
<keyword evidence="5" id="KW-0808">Transferase</keyword>
<dbReference type="EC" id="2.7.13.3" evidence="3"/>
<dbReference type="EMBL" id="BSVB01000001">
    <property type="protein sequence ID" value="GMA93896.1"/>
    <property type="molecule type" value="Genomic_DNA"/>
</dbReference>
<dbReference type="CDD" id="cd00075">
    <property type="entry name" value="HATPase"/>
    <property type="match status" value="1"/>
</dbReference>
<feature type="transmembrane region" description="Helical" evidence="8">
    <location>
        <begin position="185"/>
        <end position="206"/>
    </location>
</feature>
<dbReference type="SUPFAM" id="SSF55874">
    <property type="entry name" value="ATPase domain of HSP90 chaperone/DNA topoisomerase II/histidine kinase"/>
    <property type="match status" value="1"/>
</dbReference>
<dbReference type="PRINTS" id="PR00344">
    <property type="entry name" value="BCTRLSENSOR"/>
</dbReference>
<dbReference type="InterPro" id="IPR003594">
    <property type="entry name" value="HATPase_dom"/>
</dbReference>